<evidence type="ECO:0000313" key="2">
    <source>
        <dbReference type="Proteomes" id="UP000826195"/>
    </source>
</evidence>
<dbReference type="Proteomes" id="UP000826195">
    <property type="component" value="Unassembled WGS sequence"/>
</dbReference>
<proteinExistence type="predicted"/>
<reference evidence="1 2" key="1">
    <citation type="journal article" date="2021" name="J. Hered.">
        <title>A chromosome-level genome assembly of the parasitoid wasp, Cotesia glomerata (Hymenoptera: Braconidae).</title>
        <authorList>
            <person name="Pinto B.J."/>
            <person name="Weis J.J."/>
            <person name="Gamble T."/>
            <person name="Ode P.J."/>
            <person name="Paul R."/>
            <person name="Zaspel J.M."/>
        </authorList>
    </citation>
    <scope>NUCLEOTIDE SEQUENCE [LARGE SCALE GENOMIC DNA]</scope>
    <source>
        <strain evidence="1">CgM1</strain>
    </source>
</reference>
<name>A0AAV7J5W2_COTGL</name>
<gene>
    <name evidence="1" type="ORF">KQX54_010201</name>
</gene>
<dbReference type="AlphaFoldDB" id="A0AAV7J5W2"/>
<accession>A0AAV7J5W2</accession>
<dbReference type="EMBL" id="JAHXZJ010000001">
    <property type="protein sequence ID" value="KAH0567461.1"/>
    <property type="molecule type" value="Genomic_DNA"/>
</dbReference>
<sequence length="100" mass="11019">MSVATYLQLVLLSRPSSEKLLSKQQSEALNHSDSSESLDSATCGFLAGGGRSPRSLLILYILGIELEMAKTKNECVRRYKEDKLSETAGSLMEFKTRCLS</sequence>
<evidence type="ECO:0000313" key="1">
    <source>
        <dbReference type="EMBL" id="KAH0567461.1"/>
    </source>
</evidence>
<protein>
    <submittedName>
        <fullName evidence="1">Uncharacterized protein</fullName>
    </submittedName>
</protein>
<organism evidence="1 2">
    <name type="scientific">Cotesia glomerata</name>
    <name type="common">Lepidopteran parasitic wasp</name>
    <name type="synonym">Apanteles glomeratus</name>
    <dbReference type="NCBI Taxonomy" id="32391"/>
    <lineage>
        <taxon>Eukaryota</taxon>
        <taxon>Metazoa</taxon>
        <taxon>Ecdysozoa</taxon>
        <taxon>Arthropoda</taxon>
        <taxon>Hexapoda</taxon>
        <taxon>Insecta</taxon>
        <taxon>Pterygota</taxon>
        <taxon>Neoptera</taxon>
        <taxon>Endopterygota</taxon>
        <taxon>Hymenoptera</taxon>
        <taxon>Apocrita</taxon>
        <taxon>Ichneumonoidea</taxon>
        <taxon>Braconidae</taxon>
        <taxon>Microgastrinae</taxon>
        <taxon>Cotesia</taxon>
    </lineage>
</organism>
<keyword evidence="2" id="KW-1185">Reference proteome</keyword>
<comment type="caution">
    <text evidence="1">The sequence shown here is derived from an EMBL/GenBank/DDBJ whole genome shotgun (WGS) entry which is preliminary data.</text>
</comment>